<dbReference type="eggNOG" id="ENOG502RJF6">
    <property type="taxonomic scope" value="Eukaryota"/>
</dbReference>
<dbReference type="GO" id="GO:0070007">
    <property type="term" value="F:glutamic-type endopeptidase activity"/>
    <property type="evidence" value="ECO:0007669"/>
    <property type="project" value="InterPro"/>
</dbReference>
<dbReference type="Pfam" id="PF01828">
    <property type="entry name" value="Peptidase_A4"/>
    <property type="match status" value="1"/>
</dbReference>
<dbReference type="VEuPathDB" id="FungiDB:MYCTH_2307231"/>
<dbReference type="Proteomes" id="UP000007322">
    <property type="component" value="Chromosome 4"/>
</dbReference>
<dbReference type="EMBL" id="CP003005">
    <property type="protein sequence ID" value="AEO59176.1"/>
    <property type="molecule type" value="Genomic_DNA"/>
</dbReference>
<keyword evidence="3" id="KW-1185">Reference proteome</keyword>
<sequence>MRWPLAALLGSALVARQALAELTFTVEATRNGVPIPASEIRLEPFEPGRTRMGAVAEAPRAQRKTRRSNAQADSANWCGSVNMAPTGTNIQLAHGSFQHPSCSIRPGYTFPQAAASWVGIDGDSYRDALLQAGTVCKIDNSTGVVRHEAWWQWVPSAAFTITSMPGQSNTTGFCIPYSAPFVSLCFFGRTRTCLFLH</sequence>
<evidence type="ECO:0000313" key="3">
    <source>
        <dbReference type="Proteomes" id="UP000007322"/>
    </source>
</evidence>
<dbReference type="PANTHER" id="PTHR37536">
    <property type="entry name" value="PUTATIVE (AFU_ORTHOLOGUE AFUA_3G02970)-RELATED"/>
    <property type="match status" value="1"/>
</dbReference>
<dbReference type="PANTHER" id="PTHR37536:SF1">
    <property type="entry name" value="ASPERGILLOPEPSIN, PUTAITVE (AFU_ORTHOLOGUE AFUA_7G01200)"/>
    <property type="match status" value="1"/>
</dbReference>
<dbReference type="GeneID" id="11514364"/>
<dbReference type="OrthoDB" id="2862635at2759"/>
<dbReference type="GO" id="GO:0006508">
    <property type="term" value="P:proteolysis"/>
    <property type="evidence" value="ECO:0007669"/>
    <property type="project" value="InterPro"/>
</dbReference>
<evidence type="ECO:0000313" key="2">
    <source>
        <dbReference type="EMBL" id="AEO59176.1"/>
    </source>
</evidence>
<organism evidence="2 3">
    <name type="scientific">Thermothelomyces thermophilus (strain ATCC 42464 / BCRC 31852 / DSM 1799)</name>
    <name type="common">Sporotrichum thermophile</name>
    <dbReference type="NCBI Taxonomy" id="573729"/>
    <lineage>
        <taxon>Eukaryota</taxon>
        <taxon>Fungi</taxon>
        <taxon>Dikarya</taxon>
        <taxon>Ascomycota</taxon>
        <taxon>Pezizomycotina</taxon>
        <taxon>Sordariomycetes</taxon>
        <taxon>Sordariomycetidae</taxon>
        <taxon>Sordariales</taxon>
        <taxon>Chaetomiaceae</taxon>
        <taxon>Thermothelomyces</taxon>
    </lineage>
</organism>
<keyword evidence="1" id="KW-0732">Signal</keyword>
<feature type="signal peptide" evidence="1">
    <location>
        <begin position="1"/>
        <end position="20"/>
    </location>
</feature>
<dbReference type="InterPro" id="IPR000250">
    <property type="entry name" value="Peptidase_G1"/>
</dbReference>
<accession>G2QFE7</accession>
<dbReference type="HOGENOM" id="CLU_1385034_0_0_1"/>
<dbReference type="STRING" id="573729.G2QFE7"/>
<dbReference type="AlphaFoldDB" id="G2QFE7"/>
<dbReference type="InterPro" id="IPR013320">
    <property type="entry name" value="ConA-like_dom_sf"/>
</dbReference>
<dbReference type="RefSeq" id="XP_003664421.1">
    <property type="nucleotide sequence ID" value="XM_003664373.1"/>
</dbReference>
<dbReference type="SUPFAM" id="SSF49899">
    <property type="entry name" value="Concanavalin A-like lectins/glucanases"/>
    <property type="match status" value="1"/>
</dbReference>
<dbReference type="CDD" id="cd13426">
    <property type="entry name" value="Peptidase_G1"/>
    <property type="match status" value="1"/>
</dbReference>
<dbReference type="KEGG" id="mtm:MYCTH_2307231"/>
<feature type="chain" id="PRO_5003435551" evidence="1">
    <location>
        <begin position="21"/>
        <end position="197"/>
    </location>
</feature>
<gene>
    <name evidence="2" type="ORF">MYCTH_2307231</name>
</gene>
<proteinExistence type="predicted"/>
<protein>
    <submittedName>
        <fullName evidence="2">Uncharacterized protein</fullName>
    </submittedName>
</protein>
<dbReference type="InParanoid" id="G2QFE7"/>
<dbReference type="Gene3D" id="2.60.120.700">
    <property type="entry name" value="Peptidase G1"/>
    <property type="match status" value="1"/>
</dbReference>
<reference evidence="2 3" key="1">
    <citation type="journal article" date="2011" name="Nat. Biotechnol.">
        <title>Comparative genomic analysis of the thermophilic biomass-degrading fungi Myceliophthora thermophila and Thielavia terrestris.</title>
        <authorList>
            <person name="Berka R.M."/>
            <person name="Grigoriev I.V."/>
            <person name="Otillar R."/>
            <person name="Salamov A."/>
            <person name="Grimwood J."/>
            <person name="Reid I."/>
            <person name="Ishmael N."/>
            <person name="John T."/>
            <person name="Darmond C."/>
            <person name="Moisan M.-C."/>
            <person name="Henrissat B."/>
            <person name="Coutinho P.M."/>
            <person name="Lombard V."/>
            <person name="Natvig D.O."/>
            <person name="Lindquist E."/>
            <person name="Schmutz J."/>
            <person name="Lucas S."/>
            <person name="Harris P."/>
            <person name="Powlowski J."/>
            <person name="Bellemare A."/>
            <person name="Taylor D."/>
            <person name="Butler G."/>
            <person name="de Vries R.P."/>
            <person name="Allijn I.E."/>
            <person name="van den Brink J."/>
            <person name="Ushinsky S."/>
            <person name="Storms R."/>
            <person name="Powell A.J."/>
            <person name="Paulsen I.T."/>
            <person name="Elbourne L.D.H."/>
            <person name="Baker S.E."/>
            <person name="Magnuson J."/>
            <person name="LaBoissiere S."/>
            <person name="Clutterbuck A.J."/>
            <person name="Martinez D."/>
            <person name="Wogulis M."/>
            <person name="de Leon A.L."/>
            <person name="Rey M.W."/>
            <person name="Tsang A."/>
        </authorList>
    </citation>
    <scope>NUCLEOTIDE SEQUENCE [LARGE SCALE GENOMIC DNA]</scope>
    <source>
        <strain evidence="3">ATCC 42464 / BCRC 31852 / DSM 1799</strain>
    </source>
</reference>
<dbReference type="InterPro" id="IPR038656">
    <property type="entry name" value="Peptidase_G1_sf"/>
</dbReference>
<evidence type="ECO:0000256" key="1">
    <source>
        <dbReference type="SAM" id="SignalP"/>
    </source>
</evidence>
<name>G2QFE7_THET4</name>